<dbReference type="KEGG" id="sga:GALLO_0436"/>
<gene>
    <name evidence="1" type="ordered locus">GALLO_0436</name>
</gene>
<evidence type="ECO:0000313" key="1">
    <source>
        <dbReference type="EMBL" id="CBI12928.1"/>
    </source>
</evidence>
<dbReference type="RefSeq" id="WP_012961484.1">
    <property type="nucleotide sequence ID" value="NC_013798.1"/>
</dbReference>
<reference evidence="1 2" key="1">
    <citation type="journal article" date="2010" name="J. Bacteriol.">
        <title>Genome sequence of Streptococcus gallolyticus: insights into its adaptation to the bovine rumen and its ability to cause endocarditis.</title>
        <authorList>
            <person name="Rusniok C."/>
            <person name="Couve E."/>
            <person name="Da Cunha V."/>
            <person name="El Gana R."/>
            <person name="Zidane N."/>
            <person name="Bouchier C."/>
            <person name="Poyart C."/>
            <person name="Leclercq R."/>
            <person name="Trieu-Cuot P."/>
            <person name="Glaser P."/>
        </authorList>
    </citation>
    <scope>NUCLEOTIDE SEQUENCE [LARGE SCALE GENOMIC DNA]</scope>
    <source>
        <strain evidence="1 2">UCN34</strain>
    </source>
</reference>
<dbReference type="Proteomes" id="UP000001517">
    <property type="component" value="Chromosome"/>
</dbReference>
<dbReference type="EMBL" id="FN597254">
    <property type="protein sequence ID" value="CBI12928.1"/>
    <property type="molecule type" value="Genomic_DNA"/>
</dbReference>
<sequence>MATAKLEKENVLIMRMHYAEATHPENGEKIDVSVAMNGVPVITYKGRIVTYDIQEIVNEAVNLIDEALAKELKNGDN</sequence>
<evidence type="ECO:0000313" key="2">
    <source>
        <dbReference type="Proteomes" id="UP000001517"/>
    </source>
</evidence>
<accession>A0AA36JWH4</accession>
<name>A0AA36JWH4_STRG3</name>
<protein>
    <submittedName>
        <fullName evidence="1">Uncharacterized protein</fullName>
    </submittedName>
</protein>
<organism evidence="1 2">
    <name type="scientific">Streptococcus gallolyticus (strain UCN34)</name>
    <dbReference type="NCBI Taxonomy" id="637909"/>
    <lineage>
        <taxon>Bacteria</taxon>
        <taxon>Bacillati</taxon>
        <taxon>Bacillota</taxon>
        <taxon>Bacilli</taxon>
        <taxon>Lactobacillales</taxon>
        <taxon>Streptococcaceae</taxon>
        <taxon>Streptococcus</taxon>
    </lineage>
</organism>
<proteinExistence type="predicted"/>
<dbReference type="AlphaFoldDB" id="A0AA36JWH4"/>